<dbReference type="EMBL" id="AVOT02011693">
    <property type="protein sequence ID" value="MBW0492653.1"/>
    <property type="molecule type" value="Genomic_DNA"/>
</dbReference>
<feature type="region of interest" description="Disordered" evidence="1">
    <location>
        <begin position="1"/>
        <end position="26"/>
    </location>
</feature>
<accession>A0A9Q3H5F9</accession>
<sequence length="105" mass="11394">MSVSTHAKKAANDDAEPKPSSNDDMYSMLNTLKNEVMSLKSAFSSDAAEIQFLRMALSSPCQPLLLGPHFHIIQPWPTIASCRNLTALLIVLPHSRATGQTSQNG</sequence>
<name>A0A9Q3H5F9_9BASI</name>
<keyword evidence="3" id="KW-1185">Reference proteome</keyword>
<evidence type="ECO:0000313" key="3">
    <source>
        <dbReference type="Proteomes" id="UP000765509"/>
    </source>
</evidence>
<organism evidence="2 3">
    <name type="scientific">Austropuccinia psidii MF-1</name>
    <dbReference type="NCBI Taxonomy" id="1389203"/>
    <lineage>
        <taxon>Eukaryota</taxon>
        <taxon>Fungi</taxon>
        <taxon>Dikarya</taxon>
        <taxon>Basidiomycota</taxon>
        <taxon>Pucciniomycotina</taxon>
        <taxon>Pucciniomycetes</taxon>
        <taxon>Pucciniales</taxon>
        <taxon>Sphaerophragmiaceae</taxon>
        <taxon>Austropuccinia</taxon>
    </lineage>
</organism>
<dbReference type="Proteomes" id="UP000765509">
    <property type="component" value="Unassembled WGS sequence"/>
</dbReference>
<comment type="caution">
    <text evidence="2">The sequence shown here is derived from an EMBL/GenBank/DDBJ whole genome shotgun (WGS) entry which is preliminary data.</text>
</comment>
<evidence type="ECO:0000256" key="1">
    <source>
        <dbReference type="SAM" id="MobiDB-lite"/>
    </source>
</evidence>
<reference evidence="2" key="1">
    <citation type="submission" date="2021-03" db="EMBL/GenBank/DDBJ databases">
        <title>Draft genome sequence of rust myrtle Austropuccinia psidii MF-1, a brazilian biotype.</title>
        <authorList>
            <person name="Quecine M.C."/>
            <person name="Pachon D.M.R."/>
            <person name="Bonatelli M.L."/>
            <person name="Correr F.H."/>
            <person name="Franceschini L.M."/>
            <person name="Leite T.F."/>
            <person name="Margarido G.R.A."/>
            <person name="Almeida C.A."/>
            <person name="Ferrarezi J.A."/>
            <person name="Labate C.A."/>
        </authorList>
    </citation>
    <scope>NUCLEOTIDE SEQUENCE</scope>
    <source>
        <strain evidence="2">MF-1</strain>
    </source>
</reference>
<gene>
    <name evidence="2" type="ORF">O181_032368</name>
</gene>
<proteinExistence type="predicted"/>
<dbReference type="AlphaFoldDB" id="A0A9Q3H5F9"/>
<protein>
    <submittedName>
        <fullName evidence="2">Uncharacterized protein</fullName>
    </submittedName>
</protein>
<evidence type="ECO:0000313" key="2">
    <source>
        <dbReference type="EMBL" id="MBW0492653.1"/>
    </source>
</evidence>